<dbReference type="InterPro" id="IPR048369">
    <property type="entry name" value="COG6_C"/>
</dbReference>
<feature type="domain" description="Conserved Oligomeric Golgi complex subunit 6 C-terminal" evidence="1">
    <location>
        <begin position="2"/>
        <end position="181"/>
    </location>
</feature>
<dbReference type="GO" id="GO:0006891">
    <property type="term" value="P:intra-Golgi vesicle-mediated transport"/>
    <property type="evidence" value="ECO:0007669"/>
    <property type="project" value="InterPro"/>
</dbReference>
<organism evidence="4">
    <name type="scientific">Brugia timori</name>
    <dbReference type="NCBI Taxonomy" id="42155"/>
    <lineage>
        <taxon>Eukaryota</taxon>
        <taxon>Metazoa</taxon>
        <taxon>Ecdysozoa</taxon>
        <taxon>Nematoda</taxon>
        <taxon>Chromadorea</taxon>
        <taxon>Rhabditida</taxon>
        <taxon>Spirurina</taxon>
        <taxon>Spiruromorpha</taxon>
        <taxon>Filarioidea</taxon>
        <taxon>Onchocercidae</taxon>
        <taxon>Brugia</taxon>
    </lineage>
</organism>
<dbReference type="InterPro" id="IPR010490">
    <property type="entry name" value="COG6"/>
</dbReference>
<sequence length="235" mass="26265">FQIFTAVLDPLNQAVQLSATQLHSPIDVAVFTLNCLSAINSAIMLYQFTDSRLEMIKAQIDANIDVLVSEQATFIITQTGLIKLYRKASAHQPSQGALSEIAGMEPSQISSTLLSFDTFLTNPNKYKSDQCVKISSARLRDTVRERTIETVVAAYRIIYNKVIDPSNKYSQLPIKTVEQVRNLRAVPFLHLYQTILNHISILGPGITEGMDVKYGTFQNLVSIFGESRKFLDTFV</sequence>
<dbReference type="Pfam" id="PF20653">
    <property type="entry name" value="COG6_C"/>
    <property type="match status" value="1"/>
</dbReference>
<evidence type="ECO:0000259" key="1">
    <source>
        <dbReference type="Pfam" id="PF20653"/>
    </source>
</evidence>
<dbReference type="STRING" id="42155.A0A0R3Q9W5"/>
<evidence type="ECO:0000313" key="3">
    <source>
        <dbReference type="Proteomes" id="UP000280834"/>
    </source>
</evidence>
<dbReference type="PANTHER" id="PTHR21506">
    <property type="entry name" value="COMPONENT OF OLIGOMERIC GOLGI COMPLEX 6"/>
    <property type="match status" value="1"/>
</dbReference>
<dbReference type="Proteomes" id="UP000280834">
    <property type="component" value="Unassembled WGS sequence"/>
</dbReference>
<proteinExistence type="predicted"/>
<gene>
    <name evidence="2" type="ORF">BTMF_LOCUS2445</name>
</gene>
<name>A0A0R3Q9W5_9BILA</name>
<dbReference type="GO" id="GO:0017119">
    <property type="term" value="C:Golgi transport complex"/>
    <property type="evidence" value="ECO:0007669"/>
    <property type="project" value="InterPro"/>
</dbReference>
<dbReference type="PANTHER" id="PTHR21506:SF0">
    <property type="entry name" value="CONSERVED OLIGOMERIC GOLGI COMPLEX SUBUNIT 6"/>
    <property type="match status" value="1"/>
</dbReference>
<keyword evidence="3" id="KW-1185">Reference proteome</keyword>
<accession>A0A0R3Q9W5</accession>
<dbReference type="EMBL" id="UZAG01002016">
    <property type="protein sequence ID" value="VDO12579.1"/>
    <property type="molecule type" value="Genomic_DNA"/>
</dbReference>
<evidence type="ECO:0000313" key="4">
    <source>
        <dbReference type="WBParaSite" id="BTMF_0000312601-mRNA-1"/>
    </source>
</evidence>
<protein>
    <submittedName>
        <fullName evidence="4">Conserved oligomeric Golgi complex subunit 6</fullName>
    </submittedName>
</protein>
<dbReference type="WBParaSite" id="BTMF_0000312601-mRNA-1">
    <property type="protein sequence ID" value="BTMF_0000312601-mRNA-1"/>
    <property type="gene ID" value="BTMF_0000312601"/>
</dbReference>
<dbReference type="AlphaFoldDB" id="A0A0R3Q9W5"/>
<reference evidence="4" key="1">
    <citation type="submission" date="2017-02" db="UniProtKB">
        <authorList>
            <consortium name="WormBaseParasite"/>
        </authorList>
    </citation>
    <scope>IDENTIFICATION</scope>
</reference>
<reference evidence="2 3" key="2">
    <citation type="submission" date="2018-11" db="EMBL/GenBank/DDBJ databases">
        <authorList>
            <consortium name="Pathogen Informatics"/>
        </authorList>
    </citation>
    <scope>NUCLEOTIDE SEQUENCE [LARGE SCALE GENOMIC DNA]</scope>
</reference>
<evidence type="ECO:0000313" key="2">
    <source>
        <dbReference type="EMBL" id="VDO12579.1"/>
    </source>
</evidence>